<dbReference type="AlphaFoldDB" id="A0AAW1PG95"/>
<feature type="domain" description="Phosducin" evidence="2">
    <location>
        <begin position="59"/>
        <end position="177"/>
    </location>
</feature>
<dbReference type="InterPro" id="IPR024253">
    <property type="entry name" value="Phosducin_thioredoxin-like_dom"/>
</dbReference>
<dbReference type="Proteomes" id="UP001465755">
    <property type="component" value="Unassembled WGS sequence"/>
</dbReference>
<dbReference type="PANTHER" id="PTHR45809">
    <property type="entry name" value="VIRAL IAP-ASSOCIATED FACTOR HOMOLOG"/>
    <property type="match status" value="1"/>
</dbReference>
<proteinExistence type="inferred from homology"/>
<protein>
    <recommendedName>
        <fullName evidence="2">Phosducin domain-containing protein</fullName>
    </recommendedName>
</protein>
<dbReference type="Gene3D" id="3.40.30.10">
    <property type="entry name" value="Glutaredoxin"/>
    <property type="match status" value="1"/>
</dbReference>
<sequence>MTEYHTTYKKGEGESTQWQDIQRKLGNYDKPEPAWKPDPFTPAQDVAKDRQWIDGQSEQALEAAEDDFGDDQFLEEYRQKRIQELQHVAKQTKFGTVTHITKDQFVEEVTRASDTSWVIVLLYKDKVADCALLLHCLEKLAEACTATKFVKIISDECIPGYPDHNLPTLLLYKDGQVRQHLCGLISFGGRRATAPGVGLILNAFGDVCIPGGAVPAASKNEA</sequence>
<evidence type="ECO:0000313" key="3">
    <source>
        <dbReference type="EMBL" id="KAK9807162.1"/>
    </source>
</evidence>
<comment type="similarity">
    <text evidence="1">Belongs to the phosducin family.</text>
</comment>
<organism evidence="3 4">
    <name type="scientific">Symbiochloris irregularis</name>
    <dbReference type="NCBI Taxonomy" id="706552"/>
    <lineage>
        <taxon>Eukaryota</taxon>
        <taxon>Viridiplantae</taxon>
        <taxon>Chlorophyta</taxon>
        <taxon>core chlorophytes</taxon>
        <taxon>Trebouxiophyceae</taxon>
        <taxon>Trebouxiales</taxon>
        <taxon>Trebouxiaceae</taxon>
        <taxon>Symbiochloris</taxon>
    </lineage>
</organism>
<evidence type="ECO:0000313" key="4">
    <source>
        <dbReference type="Proteomes" id="UP001465755"/>
    </source>
</evidence>
<dbReference type="SUPFAM" id="SSF52833">
    <property type="entry name" value="Thioredoxin-like"/>
    <property type="match status" value="1"/>
</dbReference>
<gene>
    <name evidence="3" type="ORF">WJX73_002639</name>
</gene>
<evidence type="ECO:0000259" key="2">
    <source>
        <dbReference type="Pfam" id="PF02114"/>
    </source>
</evidence>
<comment type="caution">
    <text evidence="3">The sequence shown here is derived from an EMBL/GenBank/DDBJ whole genome shotgun (WGS) entry which is preliminary data.</text>
</comment>
<name>A0AAW1PG95_9CHLO</name>
<dbReference type="InterPro" id="IPR036249">
    <property type="entry name" value="Thioredoxin-like_sf"/>
</dbReference>
<dbReference type="GO" id="GO:0006457">
    <property type="term" value="P:protein folding"/>
    <property type="evidence" value="ECO:0007669"/>
    <property type="project" value="TreeGrafter"/>
</dbReference>
<dbReference type="EMBL" id="JALJOQ010000033">
    <property type="protein sequence ID" value="KAK9807162.1"/>
    <property type="molecule type" value="Genomic_DNA"/>
</dbReference>
<dbReference type="InterPro" id="IPR051498">
    <property type="entry name" value="Phosducin-like_chap/apop_reg"/>
</dbReference>
<keyword evidence="4" id="KW-1185">Reference proteome</keyword>
<dbReference type="PANTHER" id="PTHR45809:SF3">
    <property type="entry name" value="VIRAL IAP-ASSOCIATED FACTOR HOMOLOG"/>
    <property type="match status" value="1"/>
</dbReference>
<dbReference type="CDD" id="cd02988">
    <property type="entry name" value="Phd_like_VIAF"/>
    <property type="match status" value="1"/>
</dbReference>
<evidence type="ECO:0000256" key="1">
    <source>
        <dbReference type="ARBA" id="ARBA00009686"/>
    </source>
</evidence>
<accession>A0AAW1PG95</accession>
<dbReference type="GO" id="GO:0005737">
    <property type="term" value="C:cytoplasm"/>
    <property type="evidence" value="ECO:0007669"/>
    <property type="project" value="TreeGrafter"/>
</dbReference>
<reference evidence="3 4" key="1">
    <citation type="journal article" date="2024" name="Nat. Commun.">
        <title>Phylogenomics reveals the evolutionary origins of lichenization in chlorophyte algae.</title>
        <authorList>
            <person name="Puginier C."/>
            <person name="Libourel C."/>
            <person name="Otte J."/>
            <person name="Skaloud P."/>
            <person name="Haon M."/>
            <person name="Grisel S."/>
            <person name="Petersen M."/>
            <person name="Berrin J.G."/>
            <person name="Delaux P.M."/>
            <person name="Dal Grande F."/>
            <person name="Keller J."/>
        </authorList>
    </citation>
    <scope>NUCLEOTIDE SEQUENCE [LARGE SCALE GENOMIC DNA]</scope>
    <source>
        <strain evidence="3 4">SAG 2036</strain>
    </source>
</reference>
<dbReference type="Pfam" id="PF02114">
    <property type="entry name" value="Phosducin"/>
    <property type="match status" value="1"/>
</dbReference>